<dbReference type="Gene3D" id="3.90.400.10">
    <property type="entry name" value="Oligo-1,6-glucosidase, Domain 2"/>
    <property type="match status" value="1"/>
</dbReference>
<dbReference type="Gene3D" id="3.20.20.80">
    <property type="entry name" value="Glycosidases"/>
    <property type="match status" value="2"/>
</dbReference>
<dbReference type="InterPro" id="IPR013780">
    <property type="entry name" value="Glyco_hydro_b"/>
</dbReference>
<dbReference type="RefSeq" id="WP_311494689.1">
    <property type="nucleotide sequence ID" value="NZ_JAVRHO010000008.1"/>
</dbReference>
<dbReference type="PANTHER" id="PTHR10357">
    <property type="entry name" value="ALPHA-AMYLASE FAMILY MEMBER"/>
    <property type="match status" value="1"/>
</dbReference>
<dbReference type="Gene3D" id="2.60.40.1180">
    <property type="entry name" value="Golgi alpha-mannosidase II"/>
    <property type="match status" value="1"/>
</dbReference>
<evidence type="ECO:0000259" key="3">
    <source>
        <dbReference type="SMART" id="SM00642"/>
    </source>
</evidence>
<dbReference type="SUPFAM" id="SSF51011">
    <property type="entry name" value="Glycosyl hydrolase domain"/>
    <property type="match status" value="1"/>
</dbReference>
<organism evidence="4 5">
    <name type="scientific">Autumnicola lenta</name>
    <dbReference type="NCBI Taxonomy" id="3075593"/>
    <lineage>
        <taxon>Bacteria</taxon>
        <taxon>Pseudomonadati</taxon>
        <taxon>Bacteroidota</taxon>
        <taxon>Flavobacteriia</taxon>
        <taxon>Flavobacteriales</taxon>
        <taxon>Flavobacteriaceae</taxon>
        <taxon>Autumnicola</taxon>
    </lineage>
</organism>
<keyword evidence="4" id="KW-0378">Hydrolase</keyword>
<protein>
    <submittedName>
        <fullName evidence="4">Alpha-amylase family glycosyl hydrolase</fullName>
    </submittedName>
</protein>
<name>A0ABU3CKN9_9FLAO</name>
<gene>
    <name evidence="4" type="ORF">RM545_07475</name>
</gene>
<proteinExistence type="inferred from homology"/>
<accession>A0ABU3CKN9</accession>
<sequence length="536" mass="61893">MKEIQTEKYKWWQKEIVYQIYPRSYKDNNGDGIGDLPGIIEKLDHIKDLGVKVVWISPIYPSPMADFGYDVSDYTGIHPMFGTMEDFNSLLEEIHKREMKLILDFVPNHSSNMHEWFLDSRSSKNNPKRDWYIWKDPAPDGGPPTNWGSVFGGSGWEYDKETNQYYYHAFLKEQPDLNWRNPEVQEAMFNVLRFWLDKGVDGFRVDVMWHLIKDAQFRDNPPNPNYTEDYSPYDKHLQTYTTDQPEVHDIVEKMRSVIDEFDERLLIGEIYLPVEQLVEYYGKDNRGAHLPFNFQLVLLPWDAREIEAAINNYEGALPPGGWPNWVLGNHDNSRIATRVGVKQARIAAMMLLTLRGTPTIYYGDEIGMEDVPIAPDQVQDPQEKNIPGKGLNRDPERTPMQWDSSENAGFTSGKPWLPLMENYKELNVEKEWDSEESIISFYRKLIALRQKEPALQIGKYRPVLTTGNLLAYIRSSEEKKIFVILNLGDSGEAMETNVPFSKAIILASTHAGREGKNLEGTVQLESNEGLIAEIKE</sequence>
<reference evidence="4 5" key="1">
    <citation type="submission" date="2023-09" db="EMBL/GenBank/DDBJ databases">
        <authorList>
            <person name="Rey-Velasco X."/>
        </authorList>
    </citation>
    <scope>NUCLEOTIDE SEQUENCE [LARGE SCALE GENOMIC DNA]</scope>
    <source>
        <strain evidence="4 5">F260</strain>
    </source>
</reference>
<evidence type="ECO:0000256" key="2">
    <source>
        <dbReference type="SAM" id="MobiDB-lite"/>
    </source>
</evidence>
<dbReference type="InterPro" id="IPR045857">
    <property type="entry name" value="O16G_dom_2"/>
</dbReference>
<dbReference type="SUPFAM" id="SSF51445">
    <property type="entry name" value="(Trans)glycosidases"/>
    <property type="match status" value="1"/>
</dbReference>
<feature type="region of interest" description="Disordered" evidence="2">
    <location>
        <begin position="378"/>
        <end position="407"/>
    </location>
</feature>
<dbReference type="Proteomes" id="UP001245285">
    <property type="component" value="Unassembled WGS sequence"/>
</dbReference>
<evidence type="ECO:0000256" key="1">
    <source>
        <dbReference type="ARBA" id="ARBA00008061"/>
    </source>
</evidence>
<dbReference type="SMART" id="SM00642">
    <property type="entry name" value="Aamy"/>
    <property type="match status" value="1"/>
</dbReference>
<feature type="domain" description="Glycosyl hydrolase family 13 catalytic" evidence="3">
    <location>
        <begin position="19"/>
        <end position="397"/>
    </location>
</feature>
<dbReference type="InterPro" id="IPR006047">
    <property type="entry name" value="GH13_cat_dom"/>
</dbReference>
<dbReference type="PANTHER" id="PTHR10357:SF179">
    <property type="entry name" value="NEUTRAL AND BASIC AMINO ACID TRANSPORT PROTEIN RBAT"/>
    <property type="match status" value="1"/>
</dbReference>
<dbReference type="InterPro" id="IPR017853">
    <property type="entry name" value="GH"/>
</dbReference>
<dbReference type="CDD" id="cd11331">
    <property type="entry name" value="AmyAc_OligoGlu_like"/>
    <property type="match status" value="1"/>
</dbReference>
<evidence type="ECO:0000313" key="5">
    <source>
        <dbReference type="Proteomes" id="UP001245285"/>
    </source>
</evidence>
<keyword evidence="5" id="KW-1185">Reference proteome</keyword>
<comment type="similarity">
    <text evidence="1">Belongs to the glycosyl hydrolase 13 family.</text>
</comment>
<dbReference type="GO" id="GO:0016787">
    <property type="term" value="F:hydrolase activity"/>
    <property type="evidence" value="ECO:0007669"/>
    <property type="project" value="UniProtKB-KW"/>
</dbReference>
<dbReference type="Pfam" id="PF00128">
    <property type="entry name" value="Alpha-amylase"/>
    <property type="match status" value="1"/>
</dbReference>
<dbReference type="EMBL" id="JAVRHO010000008">
    <property type="protein sequence ID" value="MDT0646525.1"/>
    <property type="molecule type" value="Genomic_DNA"/>
</dbReference>
<evidence type="ECO:0000313" key="4">
    <source>
        <dbReference type="EMBL" id="MDT0646525.1"/>
    </source>
</evidence>
<comment type="caution">
    <text evidence="4">The sequence shown here is derived from an EMBL/GenBank/DDBJ whole genome shotgun (WGS) entry which is preliminary data.</text>
</comment>